<sequence length="463" mass="47694">METWEPTLSAGPLIGIAATAVAVILVLVIYFRLHAFLTLVIVSVFTALAAGIPLSGVPETLTKGFGTTLASVALLVGLGAMIGRLVEHSGGAKSLAEALIGKFGEDKAPLALGVASLIMGFPIFFDAGLIVMLPVVFAVGRRLNGPLLAYGIPVAGAFSVMHVFLPPHPGPVAASEFFGADIGLILLFGLLIAIPTWYLSGYRWGLFLGTRYHFKVSDLLLGPAQDDAALKNPASPGVVVGIMAIPMALIFGNTGLSTLAAAGVVDKHAGWVQLLVFLGQTSIALLITTLVAMVVLGLRRGVDKANLEKLLDGALGPICSVVLITGAGGMFGQVLRTSGIGDALAESMSHLGIPVILACYLISVALRLAQGSATVALTTAAALMAPAVEAGGYSAVQLALIVLATAAGSVFASHVNDSGFWLVGRLMGMDVATTLRTWTINQLLVSIIGFIFVLVFFGVSMLV</sequence>
<feature type="transmembrane region" description="Helical" evidence="1">
    <location>
        <begin position="443"/>
        <end position="462"/>
    </location>
</feature>
<keyword evidence="1" id="KW-1133">Transmembrane helix</keyword>
<gene>
    <name evidence="2" type="ORF">FRX94_12575</name>
</gene>
<feature type="transmembrane region" description="Helical" evidence="1">
    <location>
        <begin position="64"/>
        <end position="86"/>
    </location>
</feature>
<dbReference type="OrthoDB" id="4325159at2"/>
<feature type="transmembrane region" description="Helical" evidence="1">
    <location>
        <begin position="177"/>
        <end position="199"/>
    </location>
</feature>
<keyword evidence="1" id="KW-0812">Transmembrane</keyword>
<feature type="transmembrane region" description="Helical" evidence="1">
    <location>
        <begin position="238"/>
        <end position="265"/>
    </location>
</feature>
<dbReference type="GO" id="GO:0015128">
    <property type="term" value="F:gluconate transmembrane transporter activity"/>
    <property type="evidence" value="ECO:0007669"/>
    <property type="project" value="InterPro"/>
</dbReference>
<comment type="caution">
    <text evidence="2">The sequence shown here is derived from an EMBL/GenBank/DDBJ whole genome shotgun (WGS) entry which is preliminary data.</text>
</comment>
<organism evidence="2 3">
    <name type="scientific">Corynebacterium canis</name>
    <dbReference type="NCBI Taxonomy" id="679663"/>
    <lineage>
        <taxon>Bacteria</taxon>
        <taxon>Bacillati</taxon>
        <taxon>Actinomycetota</taxon>
        <taxon>Actinomycetes</taxon>
        <taxon>Mycobacteriales</taxon>
        <taxon>Corynebacteriaceae</taxon>
        <taxon>Corynebacterium</taxon>
    </lineage>
</organism>
<feature type="transmembrane region" description="Helical" evidence="1">
    <location>
        <begin position="310"/>
        <end position="331"/>
    </location>
</feature>
<dbReference type="PANTHER" id="PTHR30354">
    <property type="entry name" value="GNT FAMILY GLUCONATE TRANSPORTER"/>
    <property type="match status" value="1"/>
</dbReference>
<feature type="transmembrane region" description="Helical" evidence="1">
    <location>
        <begin position="390"/>
        <end position="412"/>
    </location>
</feature>
<feature type="transmembrane region" description="Helical" evidence="1">
    <location>
        <begin position="12"/>
        <end position="31"/>
    </location>
</feature>
<accession>A0A5C5TUG6</accession>
<feature type="transmembrane region" description="Helical" evidence="1">
    <location>
        <begin position="110"/>
        <end position="140"/>
    </location>
</feature>
<dbReference type="GO" id="GO:0005886">
    <property type="term" value="C:plasma membrane"/>
    <property type="evidence" value="ECO:0007669"/>
    <property type="project" value="TreeGrafter"/>
</dbReference>
<keyword evidence="3" id="KW-1185">Reference proteome</keyword>
<proteinExistence type="predicted"/>
<dbReference type="AlphaFoldDB" id="A0A5C5TUG6"/>
<dbReference type="Pfam" id="PF02447">
    <property type="entry name" value="GntP_permease"/>
    <property type="match status" value="1"/>
</dbReference>
<protein>
    <submittedName>
        <fullName evidence="2">GntP family permease</fullName>
    </submittedName>
</protein>
<dbReference type="InterPro" id="IPR003474">
    <property type="entry name" value="Glcn_transporter"/>
</dbReference>
<evidence type="ECO:0000313" key="2">
    <source>
        <dbReference type="EMBL" id="TWT17306.1"/>
    </source>
</evidence>
<dbReference type="Proteomes" id="UP000320791">
    <property type="component" value="Unassembled WGS sequence"/>
</dbReference>
<feature type="transmembrane region" description="Helical" evidence="1">
    <location>
        <begin position="37"/>
        <end position="57"/>
    </location>
</feature>
<dbReference type="EMBL" id="VOHM01000043">
    <property type="protein sequence ID" value="TWT17306.1"/>
    <property type="molecule type" value="Genomic_DNA"/>
</dbReference>
<evidence type="ECO:0000313" key="3">
    <source>
        <dbReference type="Proteomes" id="UP000320791"/>
    </source>
</evidence>
<dbReference type="PANTHER" id="PTHR30354:SF25">
    <property type="entry name" value="INNER MEMBRANE PERMEASE YGBN"/>
    <property type="match status" value="1"/>
</dbReference>
<keyword evidence="1" id="KW-0472">Membrane</keyword>
<reference evidence="2 3" key="1">
    <citation type="submission" date="2019-08" db="EMBL/GenBank/DDBJ databases">
        <authorList>
            <person name="Lei W."/>
        </authorList>
    </citation>
    <scope>NUCLEOTIDE SEQUENCE [LARGE SCALE GENOMIC DNA]</scope>
    <source>
        <strain evidence="2 3">CCUG 58627</strain>
    </source>
</reference>
<dbReference type="PIRSF" id="PIRSF002746">
    <property type="entry name" value="Gluconate_transporter"/>
    <property type="match status" value="1"/>
</dbReference>
<feature type="transmembrane region" description="Helical" evidence="1">
    <location>
        <begin position="351"/>
        <end position="369"/>
    </location>
</feature>
<name>A0A5C5TUG6_9CORY</name>
<dbReference type="NCBIfam" id="TIGR00791">
    <property type="entry name" value="gntP"/>
    <property type="match status" value="1"/>
</dbReference>
<evidence type="ECO:0000256" key="1">
    <source>
        <dbReference type="SAM" id="Phobius"/>
    </source>
</evidence>
<feature type="transmembrane region" description="Helical" evidence="1">
    <location>
        <begin position="147"/>
        <end position="165"/>
    </location>
</feature>
<feature type="transmembrane region" description="Helical" evidence="1">
    <location>
        <begin position="271"/>
        <end position="298"/>
    </location>
</feature>
<dbReference type="RefSeq" id="WP_146325696.1">
    <property type="nucleotide sequence ID" value="NZ_BAABLR010000055.1"/>
</dbReference>